<dbReference type="KEGG" id="jcu:105633058"/>
<name>A0A067KWB5_JATCU</name>
<dbReference type="PANTHER" id="PTHR31681">
    <property type="entry name" value="C2H2-LIKE ZINC FINGER PROTEIN"/>
    <property type="match status" value="1"/>
</dbReference>
<dbReference type="Gene3D" id="3.90.228.10">
    <property type="match status" value="1"/>
</dbReference>
<dbReference type="PANTHER" id="PTHR31681:SF34">
    <property type="entry name" value="DUF295 DOMAIN-CONTAINING PROTEIN"/>
    <property type="match status" value="1"/>
</dbReference>
<dbReference type="SUPFAM" id="SSF56399">
    <property type="entry name" value="ADP-ribosylation"/>
    <property type="match status" value="1"/>
</dbReference>
<dbReference type="Proteomes" id="UP000027138">
    <property type="component" value="Unassembled WGS sequence"/>
</dbReference>
<accession>A0A067KWB5</accession>
<protein>
    <submittedName>
        <fullName evidence="1">Uncharacterized protein</fullName>
    </submittedName>
</protein>
<evidence type="ECO:0000313" key="2">
    <source>
        <dbReference type="Proteomes" id="UP000027138"/>
    </source>
</evidence>
<proteinExistence type="predicted"/>
<sequence>MQTFWMSLKENVNCASRMSNVVILPEKCSGKKKNNSQKENLDKQLIRRTPKSVGEVIKGFSTRTRYSEIKIGDPARNITEIIFQKASTNPSKPSRKIKKVLKVKHSFEILERFEKYREKVKESAYMQQKTHPRSTVDGNELLRFYGTTMTCCSEESTEVSELCRDPTCQVCTTIQSNFETEYTKKNGIRLSTNSEDLSDNIIDFSMERMDRAVIVCRIIAGTVFNRVDGVKEECDSIGSEAHFSKSESLVVRNPSAVLPCFVIVFT</sequence>
<gene>
    <name evidence="1" type="ORF">JCGZ_00995</name>
</gene>
<reference evidence="1 2" key="1">
    <citation type="journal article" date="2014" name="PLoS ONE">
        <title>Global Analysis of Gene Expression Profiles in Physic Nut (Jatropha curcas L.) Seedlings Exposed to Salt Stress.</title>
        <authorList>
            <person name="Zhang L."/>
            <person name="Zhang C."/>
            <person name="Wu P."/>
            <person name="Chen Y."/>
            <person name="Li M."/>
            <person name="Jiang H."/>
            <person name="Wu G."/>
        </authorList>
    </citation>
    <scope>NUCLEOTIDE SEQUENCE [LARGE SCALE GENOMIC DNA]</scope>
    <source>
        <strain evidence="2">cv. GZQX0401</strain>
        <tissue evidence="1">Young leaves</tissue>
    </source>
</reference>
<dbReference type="EMBL" id="KK914353">
    <property type="protein sequence ID" value="KDP39238.1"/>
    <property type="molecule type" value="Genomic_DNA"/>
</dbReference>
<organism evidence="1 2">
    <name type="scientific">Jatropha curcas</name>
    <name type="common">Barbados nut</name>
    <dbReference type="NCBI Taxonomy" id="180498"/>
    <lineage>
        <taxon>Eukaryota</taxon>
        <taxon>Viridiplantae</taxon>
        <taxon>Streptophyta</taxon>
        <taxon>Embryophyta</taxon>
        <taxon>Tracheophyta</taxon>
        <taxon>Spermatophyta</taxon>
        <taxon>Magnoliopsida</taxon>
        <taxon>eudicotyledons</taxon>
        <taxon>Gunneridae</taxon>
        <taxon>Pentapetalae</taxon>
        <taxon>rosids</taxon>
        <taxon>fabids</taxon>
        <taxon>Malpighiales</taxon>
        <taxon>Euphorbiaceae</taxon>
        <taxon>Crotonoideae</taxon>
        <taxon>Jatropheae</taxon>
        <taxon>Jatropha</taxon>
    </lineage>
</organism>
<dbReference type="OrthoDB" id="9514740at2759"/>
<keyword evidence="2" id="KW-1185">Reference proteome</keyword>
<evidence type="ECO:0000313" key="1">
    <source>
        <dbReference type="EMBL" id="KDP39238.1"/>
    </source>
</evidence>
<dbReference type="AlphaFoldDB" id="A0A067KWB5"/>